<dbReference type="Proteomes" id="UP000008810">
    <property type="component" value="Chromosome 1"/>
</dbReference>
<gene>
    <name evidence="2" type="ORF">BRADI_1g31940v3</name>
</gene>
<protein>
    <recommendedName>
        <fullName evidence="1">F-box protein At3g26010-like beta-propeller domain-containing protein</fullName>
    </recommendedName>
</protein>
<dbReference type="Gramene" id="KQK17010">
    <property type="protein sequence ID" value="KQK17010"/>
    <property type="gene ID" value="BRADI_1g31940v3"/>
</dbReference>
<accession>A0A0Q3RVU7</accession>
<feature type="domain" description="F-box protein At3g26010-like beta-propeller" evidence="1">
    <location>
        <begin position="80"/>
        <end position="215"/>
    </location>
</feature>
<dbReference type="EMBL" id="CM000880">
    <property type="protein sequence ID" value="KQK17010.1"/>
    <property type="molecule type" value="Genomic_DNA"/>
</dbReference>
<evidence type="ECO:0000259" key="1">
    <source>
        <dbReference type="Pfam" id="PF24750"/>
    </source>
</evidence>
<proteinExistence type="predicted"/>
<reference evidence="2" key="2">
    <citation type="submission" date="2017-06" db="EMBL/GenBank/DDBJ databases">
        <title>WGS assembly of Brachypodium distachyon.</title>
        <authorList>
            <consortium name="The International Brachypodium Initiative"/>
            <person name="Lucas S."/>
            <person name="Harmon-Smith M."/>
            <person name="Lail K."/>
            <person name="Tice H."/>
            <person name="Grimwood J."/>
            <person name="Bruce D."/>
            <person name="Barry K."/>
            <person name="Shu S."/>
            <person name="Lindquist E."/>
            <person name="Wang M."/>
            <person name="Pitluck S."/>
            <person name="Vogel J.P."/>
            <person name="Garvin D.F."/>
            <person name="Mockler T.C."/>
            <person name="Schmutz J."/>
            <person name="Rokhsar D."/>
            <person name="Bevan M.W."/>
        </authorList>
    </citation>
    <scope>NUCLEOTIDE SEQUENCE</scope>
    <source>
        <strain evidence="2">Bd21</strain>
    </source>
</reference>
<dbReference type="PANTHER" id="PTHR35546">
    <property type="entry name" value="F-BOX PROTEIN INTERACTION DOMAIN PROTEIN-RELATED"/>
    <property type="match status" value="1"/>
</dbReference>
<evidence type="ECO:0000313" key="4">
    <source>
        <dbReference type="Proteomes" id="UP000008810"/>
    </source>
</evidence>
<dbReference type="OrthoDB" id="685629at2759"/>
<reference evidence="3" key="3">
    <citation type="submission" date="2018-08" db="UniProtKB">
        <authorList>
            <consortium name="EnsemblPlants"/>
        </authorList>
    </citation>
    <scope>IDENTIFICATION</scope>
    <source>
        <strain evidence="3">cv. Bd21</strain>
    </source>
</reference>
<dbReference type="Pfam" id="PF24750">
    <property type="entry name" value="b-prop_At3g26010-like"/>
    <property type="match status" value="1"/>
</dbReference>
<reference evidence="2 3" key="1">
    <citation type="journal article" date="2010" name="Nature">
        <title>Genome sequencing and analysis of the model grass Brachypodium distachyon.</title>
        <authorList>
            <consortium name="International Brachypodium Initiative"/>
        </authorList>
    </citation>
    <scope>NUCLEOTIDE SEQUENCE [LARGE SCALE GENOMIC DNA]</scope>
    <source>
        <strain evidence="2 3">Bd21</strain>
    </source>
</reference>
<dbReference type="PANTHER" id="PTHR35546:SF110">
    <property type="entry name" value="F-BOX DOMAIN-CONTAINING PROTEIN"/>
    <property type="match status" value="1"/>
</dbReference>
<keyword evidence="4" id="KW-1185">Reference proteome</keyword>
<name>A0A0Q3RVU7_BRADI</name>
<dbReference type="InterPro" id="IPR036047">
    <property type="entry name" value="F-box-like_dom_sf"/>
</dbReference>
<dbReference type="ExpressionAtlas" id="A0A0Q3RVU7">
    <property type="expression patterns" value="baseline"/>
</dbReference>
<dbReference type="AlphaFoldDB" id="A0A0Q3RVU7"/>
<dbReference type="EnsemblPlants" id="KQK17010">
    <property type="protein sequence ID" value="KQK17010"/>
    <property type="gene ID" value="BRADI_1g31940v3"/>
</dbReference>
<evidence type="ECO:0000313" key="2">
    <source>
        <dbReference type="EMBL" id="KQK17010.1"/>
    </source>
</evidence>
<dbReference type="InterPro" id="IPR056592">
    <property type="entry name" value="Beta-prop_At3g26010-like"/>
</dbReference>
<dbReference type="InterPro" id="IPR055290">
    <property type="entry name" value="At3g26010-like"/>
</dbReference>
<dbReference type="InParanoid" id="A0A0Q3RVU7"/>
<dbReference type="SUPFAM" id="SSF81383">
    <property type="entry name" value="F-box domain"/>
    <property type="match status" value="1"/>
</dbReference>
<evidence type="ECO:0000313" key="3">
    <source>
        <dbReference type="EnsemblPlants" id="KQK17010"/>
    </source>
</evidence>
<organism evidence="2">
    <name type="scientific">Brachypodium distachyon</name>
    <name type="common">Purple false brome</name>
    <name type="synonym">Trachynia distachya</name>
    <dbReference type="NCBI Taxonomy" id="15368"/>
    <lineage>
        <taxon>Eukaryota</taxon>
        <taxon>Viridiplantae</taxon>
        <taxon>Streptophyta</taxon>
        <taxon>Embryophyta</taxon>
        <taxon>Tracheophyta</taxon>
        <taxon>Spermatophyta</taxon>
        <taxon>Magnoliopsida</taxon>
        <taxon>Liliopsida</taxon>
        <taxon>Poales</taxon>
        <taxon>Poaceae</taxon>
        <taxon>BOP clade</taxon>
        <taxon>Pooideae</taxon>
        <taxon>Stipodae</taxon>
        <taxon>Brachypodieae</taxon>
        <taxon>Brachypodium</taxon>
    </lineage>
</organism>
<sequence>MGSTRVRSTFPPHGGMAAERLTDDILVEILSRVPAKSLCRFNSTVKDSLPESALRFTNIPGSGCPMIDASFAFVPNHWRLELLDCSNGLVLCRWYAVSAQGDEFRYVVCNPAMEQWAVLPDSGQTDKLSTSLYADVSTVRLGFDPAVSSHFHVFELSEEDHWDPDLTGVAVYSSETGRWVHKEKRWHEKIRLLCHPLPSATVFLNDNLHFQADGRCLAHRVAAVDTEGETWTNFAVPAGLVDGFIQRPQGRLHYANFQWGEDGVAVRLVVCVLEDYDSKEWILKHSFDMSYILEGIDVRLDLDFDWVAIHPECNLIFFTLGWDVRLMCYNMDCRQVKVICKCEDGQPPYLPYVPLYAELPSLHA</sequence>